<dbReference type="Proteomes" id="UP000059188">
    <property type="component" value="Unassembled WGS sequence"/>
</dbReference>
<sequence>MPGSASDIAGAVFFDPITRRIPKIHLDTKHLAGQIYIHLRSVIENGGGRTTPYKEAASIWIVDPDAPDALGDPPHNVTVLYAPWLIACSKKGCFLGPEEEDWCGFRVPLAEFSPPSLSYPELEPTPVPKPKSFPNTL</sequence>
<protein>
    <recommendedName>
        <fullName evidence="4">BRCT domain-containing protein</fullName>
    </recommendedName>
</protein>
<evidence type="ECO:0000256" key="1">
    <source>
        <dbReference type="SAM" id="MobiDB-lite"/>
    </source>
</evidence>
<evidence type="ECO:0008006" key="4">
    <source>
        <dbReference type="Google" id="ProtNLM"/>
    </source>
</evidence>
<feature type="region of interest" description="Disordered" evidence="1">
    <location>
        <begin position="118"/>
        <end position="137"/>
    </location>
</feature>
<evidence type="ECO:0000313" key="2">
    <source>
        <dbReference type="EMBL" id="CEL52313.1"/>
    </source>
</evidence>
<dbReference type="STRING" id="1108050.A0A0B7F7W9"/>
<dbReference type="EMBL" id="LN679100">
    <property type="protein sequence ID" value="CEL52313.1"/>
    <property type="molecule type" value="Genomic_DNA"/>
</dbReference>
<keyword evidence="3" id="KW-1185">Reference proteome</keyword>
<accession>A0A0B7F7W9</accession>
<name>A0A0B7F7W9_THACB</name>
<proteinExistence type="predicted"/>
<gene>
    <name evidence="2" type="ORF">RSOLAG1IB_00853</name>
</gene>
<evidence type="ECO:0000313" key="3">
    <source>
        <dbReference type="Proteomes" id="UP000059188"/>
    </source>
</evidence>
<dbReference type="AlphaFoldDB" id="A0A0B7F7W9"/>
<organism evidence="2 3">
    <name type="scientific">Thanatephorus cucumeris (strain AG1-IB / isolate 7/3/14)</name>
    <name type="common">Lettuce bottom rot fungus</name>
    <name type="synonym">Rhizoctonia solani</name>
    <dbReference type="NCBI Taxonomy" id="1108050"/>
    <lineage>
        <taxon>Eukaryota</taxon>
        <taxon>Fungi</taxon>
        <taxon>Dikarya</taxon>
        <taxon>Basidiomycota</taxon>
        <taxon>Agaricomycotina</taxon>
        <taxon>Agaricomycetes</taxon>
        <taxon>Cantharellales</taxon>
        <taxon>Ceratobasidiaceae</taxon>
        <taxon>Rhizoctonia</taxon>
        <taxon>Rhizoctonia solani AG-1</taxon>
    </lineage>
</organism>
<reference evidence="2 3" key="1">
    <citation type="submission" date="2014-11" db="EMBL/GenBank/DDBJ databases">
        <authorList>
            <person name="Wibberg Daniel"/>
        </authorList>
    </citation>
    <scope>NUCLEOTIDE SEQUENCE [LARGE SCALE GENOMIC DNA]</scope>
    <source>
        <strain evidence="2">Rhizoctonia solani AG1-IB 7/3/14</strain>
    </source>
</reference>